<reference evidence="1 2" key="1">
    <citation type="submission" date="2015-12" db="EMBL/GenBank/DDBJ databases">
        <title>Haloprofundus marisrubri gen. nov., sp. nov., an extremely halophilic archaeon isolated from the Discovery deep brine-seawater interface in the Red Sea.</title>
        <authorList>
            <person name="Zhang G."/>
            <person name="Stingl U."/>
            <person name="Rashid M."/>
        </authorList>
    </citation>
    <scope>NUCLEOTIDE SEQUENCE [LARGE SCALE GENOMIC DNA]</scope>
    <source>
        <strain evidence="1 2">SB9</strain>
    </source>
</reference>
<evidence type="ECO:0000313" key="1">
    <source>
        <dbReference type="EMBL" id="KTG08631.1"/>
    </source>
</evidence>
<proteinExistence type="predicted"/>
<dbReference type="OrthoDB" id="213677at2157"/>
<dbReference type="RefSeq" id="WP_058582915.1">
    <property type="nucleotide sequence ID" value="NZ_LOPU01000030.1"/>
</dbReference>
<organism evidence="1 2">
    <name type="scientific">Haloprofundus marisrubri</name>
    <dbReference type="NCBI Taxonomy" id="1514971"/>
    <lineage>
        <taxon>Archaea</taxon>
        <taxon>Methanobacteriati</taxon>
        <taxon>Methanobacteriota</taxon>
        <taxon>Stenosarchaea group</taxon>
        <taxon>Halobacteria</taxon>
        <taxon>Halobacteriales</taxon>
        <taxon>Haloferacaceae</taxon>
        <taxon>Haloprofundus</taxon>
    </lineage>
</organism>
<name>A0A0W1R5Y2_9EURY</name>
<dbReference type="STRING" id="1514971.AUR64_18370"/>
<comment type="caution">
    <text evidence="1">The sequence shown here is derived from an EMBL/GenBank/DDBJ whole genome shotgun (WGS) entry which is preliminary data.</text>
</comment>
<keyword evidence="2" id="KW-1185">Reference proteome</keyword>
<gene>
    <name evidence="1" type="ORF">AUR64_18370</name>
</gene>
<accession>A0A0W1R5Y2</accession>
<evidence type="ECO:0000313" key="2">
    <source>
        <dbReference type="Proteomes" id="UP000054387"/>
    </source>
</evidence>
<dbReference type="AlphaFoldDB" id="A0A0W1R5Y2"/>
<sequence>MRVRAWQDILDEVTGDSTDADDWRAVAGHRREGVGEDLVLGHPTRGVYFLKTYAKNPYELRGVGTQVARRVDDGLEPLLPNREHTGRFAVQNPPGDEKQAKTMAKRVQEAVRVHGETPTTPDDFFTDLMEALDSPAFGPMEFDPEQRPDSLDGLADEFEEAERLLDAELDDLVDEDEVGRGFQ</sequence>
<dbReference type="EMBL" id="LOPU01000030">
    <property type="protein sequence ID" value="KTG08631.1"/>
    <property type="molecule type" value="Genomic_DNA"/>
</dbReference>
<protein>
    <submittedName>
        <fullName evidence="1">Uncharacterized protein</fullName>
    </submittedName>
</protein>
<dbReference type="Proteomes" id="UP000054387">
    <property type="component" value="Unassembled WGS sequence"/>
</dbReference>